<evidence type="ECO:0000313" key="3">
    <source>
        <dbReference type="EMBL" id="GGE50300.1"/>
    </source>
</evidence>
<dbReference type="Proteomes" id="UP000612855">
    <property type="component" value="Unassembled WGS sequence"/>
</dbReference>
<dbReference type="Gene3D" id="2.40.50.180">
    <property type="entry name" value="CheA-289, Domain 4"/>
    <property type="match status" value="3"/>
</dbReference>
<name>A0A917EL27_9RHOB</name>
<dbReference type="PANTHER" id="PTHR22617">
    <property type="entry name" value="CHEMOTAXIS SENSOR HISTIDINE KINASE-RELATED"/>
    <property type="match status" value="1"/>
</dbReference>
<dbReference type="GO" id="GO:0006935">
    <property type="term" value="P:chemotaxis"/>
    <property type="evidence" value="ECO:0007669"/>
    <property type="project" value="InterPro"/>
</dbReference>
<dbReference type="GO" id="GO:0005829">
    <property type="term" value="C:cytosol"/>
    <property type="evidence" value="ECO:0007669"/>
    <property type="project" value="TreeGrafter"/>
</dbReference>
<dbReference type="Gene3D" id="2.30.30.40">
    <property type="entry name" value="SH3 Domains"/>
    <property type="match status" value="3"/>
</dbReference>
<dbReference type="Pfam" id="PF01584">
    <property type="entry name" value="CheW"/>
    <property type="match status" value="3"/>
</dbReference>
<evidence type="ECO:0000259" key="2">
    <source>
        <dbReference type="PROSITE" id="PS50851"/>
    </source>
</evidence>
<dbReference type="EMBL" id="BMFJ01000004">
    <property type="protein sequence ID" value="GGE50300.1"/>
    <property type="molecule type" value="Genomic_DNA"/>
</dbReference>
<proteinExistence type="predicted"/>
<reference evidence="4" key="1">
    <citation type="journal article" date="2019" name="Int. J. Syst. Evol. Microbiol.">
        <title>The Global Catalogue of Microorganisms (GCM) 10K type strain sequencing project: providing services to taxonomists for standard genome sequencing and annotation.</title>
        <authorList>
            <consortium name="The Broad Institute Genomics Platform"/>
            <consortium name="The Broad Institute Genome Sequencing Center for Infectious Disease"/>
            <person name="Wu L."/>
            <person name="Ma J."/>
        </authorList>
    </citation>
    <scope>NUCLEOTIDE SEQUENCE [LARGE SCALE GENOMIC DNA]</scope>
    <source>
        <strain evidence="4">CGMCC 1.12664</strain>
    </source>
</reference>
<dbReference type="InterPro" id="IPR002545">
    <property type="entry name" value="CheW-lke_dom"/>
</dbReference>
<feature type="domain" description="CheW-like" evidence="2">
    <location>
        <begin position="189"/>
        <end position="334"/>
    </location>
</feature>
<organism evidence="3 4">
    <name type="scientific">Primorskyibacter flagellatus</name>
    <dbReference type="NCBI Taxonomy" id="1387277"/>
    <lineage>
        <taxon>Bacteria</taxon>
        <taxon>Pseudomonadati</taxon>
        <taxon>Pseudomonadota</taxon>
        <taxon>Alphaproteobacteria</taxon>
        <taxon>Rhodobacterales</taxon>
        <taxon>Roseobacteraceae</taxon>
        <taxon>Primorskyibacter</taxon>
    </lineage>
</organism>
<dbReference type="AlphaFoldDB" id="A0A917EL27"/>
<keyword evidence="4" id="KW-1185">Reference proteome</keyword>
<dbReference type="GO" id="GO:0007165">
    <property type="term" value="P:signal transduction"/>
    <property type="evidence" value="ECO:0007669"/>
    <property type="project" value="InterPro"/>
</dbReference>
<dbReference type="SMART" id="SM00260">
    <property type="entry name" value="CheW"/>
    <property type="match status" value="3"/>
</dbReference>
<dbReference type="PROSITE" id="PS50851">
    <property type="entry name" value="CHEW"/>
    <property type="match status" value="3"/>
</dbReference>
<feature type="region of interest" description="Disordered" evidence="1">
    <location>
        <begin position="1"/>
        <end position="21"/>
    </location>
</feature>
<dbReference type="PANTHER" id="PTHR22617:SF23">
    <property type="entry name" value="CHEMOTAXIS PROTEIN CHEW"/>
    <property type="match status" value="1"/>
</dbReference>
<dbReference type="InterPro" id="IPR039315">
    <property type="entry name" value="CheW"/>
</dbReference>
<accession>A0A917EL27</accession>
<evidence type="ECO:0000256" key="1">
    <source>
        <dbReference type="SAM" id="MobiDB-lite"/>
    </source>
</evidence>
<comment type="caution">
    <text evidence="3">The sequence shown here is derived from an EMBL/GenBank/DDBJ whole genome shotgun (WGS) entry which is preliminary data.</text>
</comment>
<evidence type="ECO:0000313" key="4">
    <source>
        <dbReference type="Proteomes" id="UP000612855"/>
    </source>
</evidence>
<dbReference type="RefSeq" id="WP_188479659.1">
    <property type="nucleotide sequence ID" value="NZ_BMFJ01000004.1"/>
</dbReference>
<dbReference type="SUPFAM" id="SSF50341">
    <property type="entry name" value="CheW-like"/>
    <property type="match status" value="3"/>
</dbReference>
<feature type="compositionally biased region" description="Basic and acidic residues" evidence="1">
    <location>
        <begin position="9"/>
        <end position="21"/>
    </location>
</feature>
<gene>
    <name evidence="3" type="ORF">GCM10011360_41680</name>
</gene>
<feature type="domain" description="CheW-like" evidence="2">
    <location>
        <begin position="360"/>
        <end position="507"/>
    </location>
</feature>
<feature type="domain" description="CheW-like" evidence="2">
    <location>
        <begin position="27"/>
        <end position="169"/>
    </location>
</feature>
<protein>
    <recommendedName>
        <fullName evidence="2">CheW-like domain-containing protein</fullName>
    </recommendedName>
</protein>
<sequence length="519" mass="57745">MTLPQITPDETRPQPDGPLRRDRAGLQKIYGSFWLDQTEFALGASVIKEVVNEPATVSPVPLSPPFMQGLFNLRGRIIPVIDLRQLLGYPDREVAERKVAIVEDGDLCVGLTVDRTGEVLNVQDAARVDFRPRDGAIKDVVIEGLLKLEEGERIVQILDPYEILNLEKVPTGETLVDHRQETARSRGRRFNCLSFQFGHTTCAIDLRHVDRVMDAPEIMESLLVHDCFIGIANLRGTIIPVADFRNFMKDVADIRDSTPYPPKRKMLIIETEGGPIGLLVYSIDSIITCFQDEILQFTKLALPRADVVRGCLLSRDSDIVMVLDHGALKSDPILADTARRCREVHPPGDKAVSDRAERSAHARMTFIVFSFGRRFALNTSQVSEVINYPESLLQPPYAIEFVEGVMNLRGDLISLINPRTLYDMPGTDRMGDKVLIFRQDGSQYGIIVDTVDEIVITTENKVAEMTSLNLRDATMKIAEDICGCIQSPANGGVMILDVDAMLRRCFEKAGGRSLDSAAV</sequence>
<dbReference type="InterPro" id="IPR036061">
    <property type="entry name" value="CheW-like_dom_sf"/>
</dbReference>